<keyword evidence="4" id="KW-0131">Cell cycle</keyword>
<evidence type="ECO:0000256" key="2">
    <source>
        <dbReference type="ARBA" id="ARBA00022705"/>
    </source>
</evidence>
<dbReference type="GO" id="GO:0006270">
    <property type="term" value="P:DNA replication initiation"/>
    <property type="evidence" value="ECO:0007669"/>
    <property type="project" value="TreeGrafter"/>
</dbReference>
<evidence type="ECO:0000313" key="4">
    <source>
        <dbReference type="EMBL" id="GFR72987.1"/>
    </source>
</evidence>
<dbReference type="PANTHER" id="PTHR10763">
    <property type="entry name" value="CELL DIVISION CONTROL PROTEIN 6-RELATED"/>
    <property type="match status" value="1"/>
</dbReference>
<dbReference type="GO" id="GO:0033314">
    <property type="term" value="P:mitotic DNA replication checkpoint signaling"/>
    <property type="evidence" value="ECO:0007669"/>
    <property type="project" value="TreeGrafter"/>
</dbReference>
<dbReference type="SUPFAM" id="SSF46785">
    <property type="entry name" value="Winged helix' DNA-binding domain"/>
    <property type="match status" value="1"/>
</dbReference>
<dbReference type="FunFam" id="1.10.10.10:FF:000265">
    <property type="entry name" value="Cell division control protein"/>
    <property type="match status" value="1"/>
</dbReference>
<evidence type="ECO:0000259" key="3">
    <source>
        <dbReference type="SMART" id="SM01074"/>
    </source>
</evidence>
<dbReference type="AlphaFoldDB" id="A0AAV4FIB1"/>
<protein>
    <submittedName>
        <fullName evidence="4">Cell division control protein 6-like protein</fullName>
    </submittedName>
</protein>
<accession>A0AAV4FIB1</accession>
<dbReference type="Pfam" id="PF09079">
    <property type="entry name" value="WHD_Cdc6"/>
    <property type="match status" value="1"/>
</dbReference>
<proteinExistence type="inferred from homology"/>
<dbReference type="Gene3D" id="1.10.10.10">
    <property type="entry name" value="Winged helix-like DNA-binding domain superfamily/Winged helix DNA-binding domain"/>
    <property type="match status" value="1"/>
</dbReference>
<evidence type="ECO:0000313" key="5">
    <source>
        <dbReference type="Proteomes" id="UP000762676"/>
    </source>
</evidence>
<dbReference type="InterPro" id="IPR050311">
    <property type="entry name" value="ORC1/CDC6"/>
</dbReference>
<name>A0AAV4FIB1_9GAST</name>
<keyword evidence="4" id="KW-0132">Cell division</keyword>
<comment type="similarity">
    <text evidence="1">Belongs to the CDC6/cdc18 family.</text>
</comment>
<dbReference type="InterPro" id="IPR036390">
    <property type="entry name" value="WH_DNA-bd_sf"/>
</dbReference>
<dbReference type="SMART" id="SM01074">
    <property type="entry name" value="Cdc6_C"/>
    <property type="match status" value="1"/>
</dbReference>
<dbReference type="PANTHER" id="PTHR10763:SF26">
    <property type="entry name" value="CELL DIVISION CONTROL PROTEIN 6 HOMOLOG"/>
    <property type="match status" value="1"/>
</dbReference>
<dbReference type="Gene3D" id="1.10.8.60">
    <property type="match status" value="1"/>
</dbReference>
<reference evidence="4 5" key="1">
    <citation type="journal article" date="2021" name="Elife">
        <title>Chloroplast acquisition without the gene transfer in kleptoplastic sea slugs, Plakobranchus ocellatus.</title>
        <authorList>
            <person name="Maeda T."/>
            <person name="Takahashi S."/>
            <person name="Yoshida T."/>
            <person name="Shimamura S."/>
            <person name="Takaki Y."/>
            <person name="Nagai Y."/>
            <person name="Toyoda A."/>
            <person name="Suzuki Y."/>
            <person name="Arimoto A."/>
            <person name="Ishii H."/>
            <person name="Satoh N."/>
            <person name="Nishiyama T."/>
            <person name="Hasebe M."/>
            <person name="Maruyama T."/>
            <person name="Minagawa J."/>
            <person name="Obokata J."/>
            <person name="Shigenobu S."/>
        </authorList>
    </citation>
    <scope>NUCLEOTIDE SEQUENCE [LARGE SCALE GENOMIC DNA]</scope>
</reference>
<keyword evidence="2" id="KW-0235">DNA replication</keyword>
<dbReference type="GO" id="GO:0051301">
    <property type="term" value="P:cell division"/>
    <property type="evidence" value="ECO:0007669"/>
    <property type="project" value="UniProtKB-KW"/>
</dbReference>
<dbReference type="InterPro" id="IPR015163">
    <property type="entry name" value="Cdc6_C"/>
</dbReference>
<dbReference type="InterPro" id="IPR036388">
    <property type="entry name" value="WH-like_DNA-bd_sf"/>
</dbReference>
<dbReference type="Pfam" id="PF22606">
    <property type="entry name" value="Cdc6-ORC-like_ATPase_lid"/>
    <property type="match status" value="1"/>
</dbReference>
<keyword evidence="5" id="KW-1185">Reference proteome</keyword>
<dbReference type="EMBL" id="BMAT01011447">
    <property type="protein sequence ID" value="GFR72987.1"/>
    <property type="molecule type" value="Genomic_DNA"/>
</dbReference>
<gene>
    <name evidence="4" type="ORF">ElyMa_005719500</name>
</gene>
<feature type="domain" description="Cdc6 C-terminal" evidence="3">
    <location>
        <begin position="118"/>
        <end position="198"/>
    </location>
</feature>
<dbReference type="CDD" id="cd08768">
    <property type="entry name" value="Cdc6_C"/>
    <property type="match status" value="1"/>
</dbReference>
<organism evidence="4 5">
    <name type="scientific">Elysia marginata</name>
    <dbReference type="NCBI Taxonomy" id="1093978"/>
    <lineage>
        <taxon>Eukaryota</taxon>
        <taxon>Metazoa</taxon>
        <taxon>Spiralia</taxon>
        <taxon>Lophotrochozoa</taxon>
        <taxon>Mollusca</taxon>
        <taxon>Gastropoda</taxon>
        <taxon>Heterobranchia</taxon>
        <taxon>Euthyneura</taxon>
        <taxon>Panpulmonata</taxon>
        <taxon>Sacoglossa</taxon>
        <taxon>Placobranchoidea</taxon>
        <taxon>Plakobranchidae</taxon>
        <taxon>Elysia</taxon>
    </lineage>
</organism>
<dbReference type="InterPro" id="IPR054425">
    <property type="entry name" value="Cdc6_ORC1-like_ATPase_lid"/>
</dbReference>
<dbReference type="GO" id="GO:0005634">
    <property type="term" value="C:nucleus"/>
    <property type="evidence" value="ECO:0007669"/>
    <property type="project" value="TreeGrafter"/>
</dbReference>
<sequence>MLKSCFFFLLKECVVEPSAINFCARKVSAVAGDMRKALDVCRRAVEIVEGDAKSHTVLKSQDCNSPTKQRPGDNAPLKKVTLAHISQVMNDVYGGNLNKSACGDGVDSTVPLQQKLAVCSLLVLLRTGKLKEVLLGKLHEAYARVCRKQQVAPVDQAEFLSMLSLLDARGIVALKKAKDTRSIKISLKLDEQELETTLQDKALLASILKDGIPK</sequence>
<comment type="caution">
    <text evidence="4">The sequence shown here is derived from an EMBL/GenBank/DDBJ whole genome shotgun (WGS) entry which is preliminary data.</text>
</comment>
<evidence type="ECO:0000256" key="1">
    <source>
        <dbReference type="ARBA" id="ARBA00006184"/>
    </source>
</evidence>
<dbReference type="Proteomes" id="UP000762676">
    <property type="component" value="Unassembled WGS sequence"/>
</dbReference>
<dbReference type="GO" id="GO:0003688">
    <property type="term" value="F:DNA replication origin binding"/>
    <property type="evidence" value="ECO:0007669"/>
    <property type="project" value="TreeGrafter"/>
</dbReference>